<accession>A0A4S2MM45</accession>
<protein>
    <submittedName>
        <fullName evidence="1">Uncharacterized protein</fullName>
    </submittedName>
</protein>
<sequence length="69" mass="7553">MGAVSAETAKSGLEAYVLLALTQFINMPEEEARGLCTGFYNNTVSGKEHCYNYHWNIVGRKPDAPKAST</sequence>
<proteinExistence type="predicted"/>
<keyword evidence="2" id="KW-1185">Reference proteome</keyword>
<organism evidence="1 2">
    <name type="scientific">Ascodesmis nigricans</name>
    <dbReference type="NCBI Taxonomy" id="341454"/>
    <lineage>
        <taxon>Eukaryota</taxon>
        <taxon>Fungi</taxon>
        <taxon>Dikarya</taxon>
        <taxon>Ascomycota</taxon>
        <taxon>Pezizomycotina</taxon>
        <taxon>Pezizomycetes</taxon>
        <taxon>Pezizales</taxon>
        <taxon>Ascodesmidaceae</taxon>
        <taxon>Ascodesmis</taxon>
    </lineage>
</organism>
<reference evidence="1 2" key="1">
    <citation type="submission" date="2019-04" db="EMBL/GenBank/DDBJ databases">
        <title>Comparative genomics and transcriptomics to analyze fruiting body development in filamentous ascomycetes.</title>
        <authorList>
            <consortium name="DOE Joint Genome Institute"/>
            <person name="Lutkenhaus R."/>
            <person name="Traeger S."/>
            <person name="Breuer J."/>
            <person name="Kuo A."/>
            <person name="Lipzen A."/>
            <person name="Pangilinan J."/>
            <person name="Dilworth D."/>
            <person name="Sandor L."/>
            <person name="Poggeler S."/>
            <person name="Barry K."/>
            <person name="Grigoriev I.V."/>
            <person name="Nowrousian M."/>
        </authorList>
    </citation>
    <scope>NUCLEOTIDE SEQUENCE [LARGE SCALE GENOMIC DNA]</scope>
    <source>
        <strain evidence="1 2">CBS 389.68</strain>
    </source>
</reference>
<dbReference type="InParanoid" id="A0A4S2MM45"/>
<name>A0A4S2MM45_9PEZI</name>
<evidence type="ECO:0000313" key="2">
    <source>
        <dbReference type="Proteomes" id="UP000298138"/>
    </source>
</evidence>
<gene>
    <name evidence="1" type="ORF">EX30DRAFT_169461</name>
</gene>
<evidence type="ECO:0000313" key="1">
    <source>
        <dbReference type="EMBL" id="TGZ78005.1"/>
    </source>
</evidence>
<dbReference type="AlphaFoldDB" id="A0A4S2MM45"/>
<dbReference type="EMBL" id="ML220146">
    <property type="protein sequence ID" value="TGZ78005.1"/>
    <property type="molecule type" value="Genomic_DNA"/>
</dbReference>
<dbReference type="Proteomes" id="UP000298138">
    <property type="component" value="Unassembled WGS sequence"/>
</dbReference>